<accession>A0A4V3BE33</accession>
<evidence type="ECO:0000259" key="1">
    <source>
        <dbReference type="Pfam" id="PF12697"/>
    </source>
</evidence>
<gene>
    <name evidence="2" type="ORF">ERX37_00210</name>
</gene>
<dbReference type="InterPro" id="IPR000073">
    <property type="entry name" value="AB_hydrolase_1"/>
</dbReference>
<protein>
    <submittedName>
        <fullName evidence="2">Alpha/beta hydrolase</fullName>
    </submittedName>
</protein>
<reference evidence="2 3" key="1">
    <citation type="submission" date="2019-01" db="EMBL/GenBank/DDBJ databases">
        <title>Draft genome sequences of the type strains of six Macrococcus species.</title>
        <authorList>
            <person name="Mazhar S."/>
            <person name="Altermann E."/>
            <person name="Hill C."/>
            <person name="Mcauliffe O."/>
        </authorList>
    </citation>
    <scope>NUCLEOTIDE SEQUENCE [LARGE SCALE GENOMIC DNA]</scope>
    <source>
        <strain evidence="2 3">CCM4809</strain>
    </source>
</reference>
<dbReference type="SUPFAM" id="SSF53474">
    <property type="entry name" value="alpha/beta-Hydrolases"/>
    <property type="match status" value="1"/>
</dbReference>
<dbReference type="EMBL" id="SCWE01000001">
    <property type="protein sequence ID" value="TDM02555.1"/>
    <property type="molecule type" value="Genomic_DNA"/>
</dbReference>
<dbReference type="OrthoDB" id="6191536at2"/>
<organism evidence="2 3">
    <name type="scientific">Macrococcus hajekii</name>
    <dbReference type="NCBI Taxonomy" id="198482"/>
    <lineage>
        <taxon>Bacteria</taxon>
        <taxon>Bacillati</taxon>
        <taxon>Bacillota</taxon>
        <taxon>Bacilli</taxon>
        <taxon>Bacillales</taxon>
        <taxon>Staphylococcaceae</taxon>
        <taxon>Macrococcus</taxon>
    </lineage>
</organism>
<evidence type="ECO:0000313" key="2">
    <source>
        <dbReference type="EMBL" id="TDM02555.1"/>
    </source>
</evidence>
<evidence type="ECO:0000313" key="3">
    <source>
        <dbReference type="Proteomes" id="UP000295328"/>
    </source>
</evidence>
<dbReference type="Pfam" id="PF12697">
    <property type="entry name" value="Abhydrolase_6"/>
    <property type="match status" value="1"/>
</dbReference>
<comment type="caution">
    <text evidence="2">The sequence shown here is derived from an EMBL/GenBank/DDBJ whole genome shotgun (WGS) entry which is preliminary data.</text>
</comment>
<feature type="domain" description="AB hydrolase-1" evidence="1">
    <location>
        <begin position="27"/>
        <end position="261"/>
    </location>
</feature>
<dbReference type="Proteomes" id="UP000295328">
    <property type="component" value="Unassembled WGS sequence"/>
</dbReference>
<dbReference type="InterPro" id="IPR029058">
    <property type="entry name" value="AB_hydrolase_fold"/>
</dbReference>
<dbReference type="AlphaFoldDB" id="A0A4V3BE33"/>
<dbReference type="Gene3D" id="3.40.50.1820">
    <property type="entry name" value="alpha/beta hydrolase"/>
    <property type="match status" value="1"/>
</dbReference>
<keyword evidence="3" id="KW-1185">Reference proteome</keyword>
<dbReference type="GO" id="GO:0016787">
    <property type="term" value="F:hydrolase activity"/>
    <property type="evidence" value="ECO:0007669"/>
    <property type="project" value="UniProtKB-KW"/>
</dbReference>
<name>A0A4V3BE33_9STAP</name>
<dbReference type="PANTHER" id="PTHR43798:SF6">
    <property type="entry name" value="HYDROLASE, PUTATIVE (AFU_ORTHOLOGUE AFUA_4G13070)-RELATED"/>
    <property type="match status" value="1"/>
</dbReference>
<sequence length="275" mass="31778">MEGRDEMQIKIKNVTLNYQEVGTGRPVYFIHGNGLNLSSQYQLYDHLFEDSFRRIYLDLPGMGESEADLSITTTNDMLDIIMAFIDTLTPHQDIILFGHSYGAYMCLGLMDRWKNRITGAYLTCPVVEGQYSKRNREQLEQRVEARVDVQADADYYDEYTDTTVIINQQTWERYRNQIVPGIKQADKTFMKELRRDASVYYQFRCEDVIDIGDATVLHVVVSKQDTVVGYKDQLSFFSKEPNATVTLVANAGHNPMIEEMELIQSLAKIFLFKLK</sequence>
<proteinExistence type="predicted"/>
<keyword evidence="2" id="KW-0378">Hydrolase</keyword>
<dbReference type="PANTHER" id="PTHR43798">
    <property type="entry name" value="MONOACYLGLYCEROL LIPASE"/>
    <property type="match status" value="1"/>
</dbReference>
<dbReference type="InterPro" id="IPR050266">
    <property type="entry name" value="AB_hydrolase_sf"/>
</dbReference>